<dbReference type="AlphaFoldDB" id="A0A0E9R2B5"/>
<name>A0A0E9R2B5_ANGAN</name>
<sequence length="24" mass="2827">MTRRDKRLSILFSHLTIPNVVSRS</sequence>
<evidence type="ECO:0000313" key="1">
    <source>
        <dbReference type="EMBL" id="JAH22892.1"/>
    </source>
</evidence>
<reference evidence="1" key="1">
    <citation type="submission" date="2014-11" db="EMBL/GenBank/DDBJ databases">
        <authorList>
            <person name="Amaro Gonzalez C."/>
        </authorList>
    </citation>
    <scope>NUCLEOTIDE SEQUENCE</scope>
</reference>
<dbReference type="EMBL" id="GBXM01085685">
    <property type="protein sequence ID" value="JAH22892.1"/>
    <property type="molecule type" value="Transcribed_RNA"/>
</dbReference>
<organism evidence="1">
    <name type="scientific">Anguilla anguilla</name>
    <name type="common">European freshwater eel</name>
    <name type="synonym">Muraena anguilla</name>
    <dbReference type="NCBI Taxonomy" id="7936"/>
    <lineage>
        <taxon>Eukaryota</taxon>
        <taxon>Metazoa</taxon>
        <taxon>Chordata</taxon>
        <taxon>Craniata</taxon>
        <taxon>Vertebrata</taxon>
        <taxon>Euteleostomi</taxon>
        <taxon>Actinopterygii</taxon>
        <taxon>Neopterygii</taxon>
        <taxon>Teleostei</taxon>
        <taxon>Anguilliformes</taxon>
        <taxon>Anguillidae</taxon>
        <taxon>Anguilla</taxon>
    </lineage>
</organism>
<reference evidence="1" key="2">
    <citation type="journal article" date="2015" name="Fish Shellfish Immunol.">
        <title>Early steps in the European eel (Anguilla anguilla)-Vibrio vulnificus interaction in the gills: Role of the RtxA13 toxin.</title>
        <authorList>
            <person name="Callol A."/>
            <person name="Pajuelo D."/>
            <person name="Ebbesson L."/>
            <person name="Teles M."/>
            <person name="MacKenzie S."/>
            <person name="Amaro C."/>
        </authorList>
    </citation>
    <scope>NUCLEOTIDE SEQUENCE</scope>
</reference>
<protein>
    <submittedName>
        <fullName evidence="1">Uncharacterized protein</fullName>
    </submittedName>
</protein>
<accession>A0A0E9R2B5</accession>
<proteinExistence type="predicted"/>